<dbReference type="InterPro" id="IPR019920">
    <property type="entry name" value="F420-binding_dom_put"/>
</dbReference>
<dbReference type="GO" id="GO:0070967">
    <property type="term" value="F:coenzyme F420 binding"/>
    <property type="evidence" value="ECO:0007669"/>
    <property type="project" value="TreeGrafter"/>
</dbReference>
<comment type="caution">
    <text evidence="3">The sequence shown here is derived from an EMBL/GenBank/DDBJ whole genome shotgun (WGS) entry which is preliminary data.</text>
</comment>
<dbReference type="Gene3D" id="2.30.110.10">
    <property type="entry name" value="Electron Transport, Fmn-binding Protein, Chain A"/>
    <property type="match status" value="1"/>
</dbReference>
<dbReference type="Proteomes" id="UP000298111">
    <property type="component" value="Unassembled WGS sequence"/>
</dbReference>
<dbReference type="GO" id="GO:0005829">
    <property type="term" value="C:cytosol"/>
    <property type="evidence" value="ECO:0007669"/>
    <property type="project" value="TreeGrafter"/>
</dbReference>
<dbReference type="PANTHER" id="PTHR35176:SF6">
    <property type="entry name" value="HEME OXYGENASE HI_0854-RELATED"/>
    <property type="match status" value="1"/>
</dbReference>
<dbReference type="InterPro" id="IPR012349">
    <property type="entry name" value="Split_barrel_FMN-bd"/>
</dbReference>
<dbReference type="SUPFAM" id="SSF50475">
    <property type="entry name" value="FMN-binding split barrel"/>
    <property type="match status" value="1"/>
</dbReference>
<dbReference type="InterPro" id="IPR011576">
    <property type="entry name" value="Pyridox_Oxase_N"/>
</dbReference>
<proteinExistence type="predicted"/>
<accession>A0A6C1BXE4</accession>
<dbReference type="GO" id="GO:0016627">
    <property type="term" value="F:oxidoreductase activity, acting on the CH-CH group of donors"/>
    <property type="evidence" value="ECO:0007669"/>
    <property type="project" value="TreeGrafter"/>
</dbReference>
<dbReference type="Pfam" id="PF01243">
    <property type="entry name" value="PNPOx_N"/>
    <property type="match status" value="1"/>
</dbReference>
<dbReference type="InterPro" id="IPR052019">
    <property type="entry name" value="F420H2_bilvrd_red/Heme_oxyg"/>
</dbReference>
<dbReference type="RefSeq" id="WP_135567154.1">
    <property type="nucleotide sequence ID" value="NZ_BNEJ01000017.1"/>
</dbReference>
<keyword evidence="1" id="KW-0560">Oxidoreductase</keyword>
<evidence type="ECO:0000259" key="2">
    <source>
        <dbReference type="Pfam" id="PF01243"/>
    </source>
</evidence>
<evidence type="ECO:0000256" key="1">
    <source>
        <dbReference type="ARBA" id="ARBA00023002"/>
    </source>
</evidence>
<gene>
    <name evidence="3" type="ORF">D8771_17335</name>
</gene>
<evidence type="ECO:0000313" key="4">
    <source>
        <dbReference type="Proteomes" id="UP000298111"/>
    </source>
</evidence>
<dbReference type="GeneID" id="75184764"/>
<dbReference type="AlphaFoldDB" id="A0A6C1BXE4"/>
<protein>
    <submittedName>
        <fullName evidence="3">TIGR03618 family F420-dependent PPOX class oxidoreductase</fullName>
    </submittedName>
</protein>
<organism evidence="3 4">
    <name type="scientific">Streptomyces albus</name>
    <dbReference type="NCBI Taxonomy" id="1888"/>
    <lineage>
        <taxon>Bacteria</taxon>
        <taxon>Bacillati</taxon>
        <taxon>Actinomycetota</taxon>
        <taxon>Actinomycetes</taxon>
        <taxon>Kitasatosporales</taxon>
        <taxon>Streptomycetaceae</taxon>
        <taxon>Streptomyces</taxon>
    </lineage>
</organism>
<sequence>MSFDLHPEARALIESRPPAHLVTTRPNGRPHVALIWLDVTDAGQIQFGTPRWRVKAKNLRHDPRCTLSSQDTVKGENGLIRHLLIEGVATIDDHPEHGDRFMDALYFKYTGTHGFALDEKNPHCLITVDITRVTGHGPWHTGRTTSYGTPI</sequence>
<name>A0A6C1BXE4_9ACTN</name>
<dbReference type="EMBL" id="RCIY01000062">
    <property type="protein sequence ID" value="TGG82347.1"/>
    <property type="molecule type" value="Genomic_DNA"/>
</dbReference>
<reference evidence="3 4" key="1">
    <citation type="submission" date="2018-10" db="EMBL/GenBank/DDBJ databases">
        <title>Isolation of pseudouridimycin from Streptomyces albus DSM 40763.</title>
        <authorList>
            <person name="Rosenqvist P."/>
            <person name="Metsae-Ketelae M."/>
            <person name="Virta P."/>
        </authorList>
    </citation>
    <scope>NUCLEOTIDE SEQUENCE [LARGE SCALE GENOMIC DNA]</scope>
    <source>
        <strain evidence="3 4">DSM 40763</strain>
    </source>
</reference>
<feature type="domain" description="Pyridoxamine 5'-phosphate oxidase N-terminal" evidence="2">
    <location>
        <begin position="5"/>
        <end position="135"/>
    </location>
</feature>
<dbReference type="PANTHER" id="PTHR35176">
    <property type="entry name" value="HEME OXYGENASE HI_0854-RELATED"/>
    <property type="match status" value="1"/>
</dbReference>
<evidence type="ECO:0000313" key="3">
    <source>
        <dbReference type="EMBL" id="TGG82347.1"/>
    </source>
</evidence>
<dbReference type="NCBIfam" id="TIGR03618">
    <property type="entry name" value="Rv1155_F420"/>
    <property type="match status" value="1"/>
</dbReference>